<dbReference type="AlphaFoldDB" id="A0A0A0I429"/>
<evidence type="ECO:0000313" key="2">
    <source>
        <dbReference type="Proteomes" id="UP000030014"/>
    </source>
</evidence>
<reference evidence="1 2" key="1">
    <citation type="submission" date="2014-01" db="EMBL/GenBank/DDBJ databases">
        <title>Plasmidome dynamics in the species complex Clostridium novyi sensu lato converts strains of independent lineages into distinctly different pathogens.</title>
        <authorList>
            <person name="Skarin H."/>
            <person name="Segerman B."/>
        </authorList>
    </citation>
    <scope>NUCLEOTIDE SEQUENCE [LARGE SCALE GENOMIC DNA]</scope>
    <source>
        <strain evidence="1 2">DC5</strain>
    </source>
</reference>
<proteinExistence type="predicted"/>
<protein>
    <submittedName>
        <fullName evidence="1">Uncharacterized protein</fullName>
    </submittedName>
</protein>
<comment type="caution">
    <text evidence="1">The sequence shown here is derived from an EMBL/GenBank/DDBJ whole genome shotgun (WGS) entry which is preliminary data.</text>
</comment>
<dbReference type="EMBL" id="JDRY01000136">
    <property type="protein sequence ID" value="KGM94455.1"/>
    <property type="molecule type" value="Genomic_DNA"/>
</dbReference>
<sequence>MFITYTYCKLYSSKTLQFNTGLKLAKNNFKKAQIIFIYSAALNGQPIENIFKKAQIIFIYSAALNGQPIEKIFENLKIA</sequence>
<dbReference type="RefSeq" id="WP_039260032.1">
    <property type="nucleotide sequence ID" value="NZ_JDRY01000136.1"/>
</dbReference>
<accession>A0A0A0I429</accession>
<organism evidence="1 2">
    <name type="scientific">Clostridium botulinum C/D str. DC5</name>
    <dbReference type="NCBI Taxonomy" id="1443128"/>
    <lineage>
        <taxon>Bacteria</taxon>
        <taxon>Bacillati</taxon>
        <taxon>Bacillota</taxon>
        <taxon>Clostridia</taxon>
        <taxon>Eubacteriales</taxon>
        <taxon>Clostridiaceae</taxon>
        <taxon>Clostridium</taxon>
    </lineage>
</organism>
<name>A0A0A0I429_CLOBO</name>
<gene>
    <name evidence="1" type="ORF">Z955_14415</name>
</gene>
<evidence type="ECO:0000313" key="1">
    <source>
        <dbReference type="EMBL" id="KGM94455.1"/>
    </source>
</evidence>
<dbReference type="Proteomes" id="UP000030014">
    <property type="component" value="Unassembled WGS sequence"/>
</dbReference>